<reference evidence="1" key="1">
    <citation type="submission" date="2023-05" db="EMBL/GenBank/DDBJ databases">
        <authorList>
            <consortium name="ELIXIR-Norway"/>
        </authorList>
    </citation>
    <scope>NUCLEOTIDE SEQUENCE</scope>
</reference>
<reference evidence="1" key="2">
    <citation type="submission" date="2025-03" db="EMBL/GenBank/DDBJ databases">
        <authorList>
            <consortium name="ELIXIR-Norway"/>
            <consortium name="Elixir Norway"/>
        </authorList>
    </citation>
    <scope>NUCLEOTIDE SEQUENCE</scope>
</reference>
<sequence length="205" mass="21974">MTRNSEACLGITTSLCGSLQTSVLFCNQSDHKVHGSPSSLLAPTVEHNGTRFSWSVGSAQPRYSPKELNCTQSLLSSGLVFVSILNSTLDWGWDIQAQDKSRTCLPLATHSHVLPAPCSLQWGRGQKIDEKCPCPALPLESVLSSGPSSDCQSLLLTTVFFEGRNKINSSVDLGRQAMGAVAQMTLEEEDVGVLPTLETNPGSHC</sequence>
<protein>
    <submittedName>
        <fullName evidence="1">Uncharacterized protein</fullName>
    </submittedName>
</protein>
<organism evidence="1 2">
    <name type="scientific">Rangifer tarandus platyrhynchus</name>
    <name type="common">Svalbard reindeer</name>
    <dbReference type="NCBI Taxonomy" id="3082113"/>
    <lineage>
        <taxon>Eukaryota</taxon>
        <taxon>Metazoa</taxon>
        <taxon>Chordata</taxon>
        <taxon>Craniata</taxon>
        <taxon>Vertebrata</taxon>
        <taxon>Euteleostomi</taxon>
        <taxon>Mammalia</taxon>
        <taxon>Eutheria</taxon>
        <taxon>Laurasiatheria</taxon>
        <taxon>Artiodactyla</taxon>
        <taxon>Ruminantia</taxon>
        <taxon>Pecora</taxon>
        <taxon>Cervidae</taxon>
        <taxon>Odocoileinae</taxon>
        <taxon>Rangifer</taxon>
    </lineage>
</organism>
<proteinExistence type="predicted"/>
<evidence type="ECO:0000313" key="1">
    <source>
        <dbReference type="EMBL" id="CAN0225599.1"/>
    </source>
</evidence>
<gene>
    <name evidence="1" type="ORF">MRATA1EN22A_LOCUS13933</name>
</gene>
<evidence type="ECO:0000313" key="2">
    <source>
        <dbReference type="Proteomes" id="UP001162501"/>
    </source>
</evidence>
<accession>A0AC59Z4F7</accession>
<name>A0AC59Z4F7_RANTA</name>
<dbReference type="Proteomes" id="UP001162501">
    <property type="component" value="Chromosome 24"/>
</dbReference>
<dbReference type="EMBL" id="OX596108">
    <property type="protein sequence ID" value="CAN0225599.1"/>
    <property type="molecule type" value="Genomic_DNA"/>
</dbReference>